<accession>A0A6F8XVY8</accession>
<dbReference type="GO" id="GO:0000976">
    <property type="term" value="F:transcription cis-regulatory region binding"/>
    <property type="evidence" value="ECO:0007669"/>
    <property type="project" value="TreeGrafter"/>
</dbReference>
<dbReference type="EMBL" id="AP022870">
    <property type="protein sequence ID" value="BCB77996.1"/>
    <property type="molecule type" value="Genomic_DNA"/>
</dbReference>
<dbReference type="PANTHER" id="PTHR30146">
    <property type="entry name" value="LACI-RELATED TRANSCRIPTIONAL REPRESSOR"/>
    <property type="match status" value="1"/>
</dbReference>
<feature type="domain" description="HTH lacI-type" evidence="5">
    <location>
        <begin position="5"/>
        <end position="59"/>
    </location>
</feature>
<name>A0A6F8XVY8_9ACTN</name>
<dbReference type="PROSITE" id="PS00356">
    <property type="entry name" value="HTH_LACI_1"/>
    <property type="match status" value="1"/>
</dbReference>
<reference evidence="6 7" key="2">
    <citation type="submission" date="2020-03" db="EMBL/GenBank/DDBJ databases">
        <authorList>
            <person name="Ichikawa N."/>
            <person name="Kimura A."/>
            <person name="Kitahashi Y."/>
            <person name="Uohara A."/>
        </authorList>
    </citation>
    <scope>NUCLEOTIDE SEQUENCE [LARGE SCALE GENOMIC DNA]</scope>
    <source>
        <strain evidence="6 7">NBRC 107702</strain>
    </source>
</reference>
<dbReference type="GO" id="GO:0003700">
    <property type="term" value="F:DNA-binding transcription factor activity"/>
    <property type="evidence" value="ECO:0007669"/>
    <property type="project" value="TreeGrafter"/>
</dbReference>
<protein>
    <submittedName>
        <fullName evidence="6">LacI family transcriptional regulator</fullName>
    </submittedName>
</protein>
<dbReference type="Gene3D" id="1.10.260.40">
    <property type="entry name" value="lambda repressor-like DNA-binding domains"/>
    <property type="match status" value="1"/>
</dbReference>
<keyword evidence="7" id="KW-1185">Reference proteome</keyword>
<keyword evidence="4" id="KW-0804">Transcription</keyword>
<dbReference type="InterPro" id="IPR046335">
    <property type="entry name" value="LacI/GalR-like_sensor"/>
</dbReference>
<keyword evidence="3" id="KW-0238">DNA-binding</keyword>
<dbReference type="InterPro" id="IPR010982">
    <property type="entry name" value="Lambda_DNA-bd_dom_sf"/>
</dbReference>
<dbReference type="PANTHER" id="PTHR30146:SF148">
    <property type="entry name" value="HTH-TYPE TRANSCRIPTIONAL REPRESSOR PURR-RELATED"/>
    <property type="match status" value="1"/>
</dbReference>
<dbReference type="Gene3D" id="3.40.50.2300">
    <property type="match status" value="2"/>
</dbReference>
<dbReference type="SMART" id="SM00354">
    <property type="entry name" value="HTH_LACI"/>
    <property type="match status" value="1"/>
</dbReference>
<reference evidence="6 7" key="1">
    <citation type="submission" date="2020-03" db="EMBL/GenBank/DDBJ databases">
        <title>Whole genome shotgun sequence of Phytohabitans flavus NBRC 107702.</title>
        <authorList>
            <person name="Komaki H."/>
            <person name="Tamura T."/>
        </authorList>
    </citation>
    <scope>NUCLEOTIDE SEQUENCE [LARGE SCALE GENOMIC DNA]</scope>
    <source>
        <strain evidence="6 7">NBRC 107702</strain>
    </source>
</reference>
<evidence type="ECO:0000256" key="1">
    <source>
        <dbReference type="ARBA" id="ARBA00022491"/>
    </source>
</evidence>
<dbReference type="InterPro" id="IPR028082">
    <property type="entry name" value="Peripla_BP_I"/>
</dbReference>
<evidence type="ECO:0000313" key="7">
    <source>
        <dbReference type="Proteomes" id="UP000502508"/>
    </source>
</evidence>
<dbReference type="CDD" id="cd01392">
    <property type="entry name" value="HTH_LacI"/>
    <property type="match status" value="1"/>
</dbReference>
<sequence>MPSRARIADVAEIAGVSRTTVSHALSGRRPVSDEARAKVLAAVKELNYRANQLAVGLRKARTQTIAFVMPDITNPFYPMVARGVQDAIRDAGYQVVVCSTDGDADREAAFISDMVGRAVDGLIVDLFRTPGEYVQSLVGGHTPVVILGPLKAPIGDRVHGDDKVSVAEATRHLLRRGRTRIAFVGGLPGVGPADSRLSGYEDALLGAGLPIVPELVIRCDYTRQGGRAAVAAALDAGLDFDAIVCANDLGAIGAIDALRAAGRAVPDDVAVTGFDDIDAAALVHPQLTTIDNRAYEKGTVCGRLLLQRITGELTGPFRDIVVPGALNVRESA</sequence>
<dbReference type="Pfam" id="PF13377">
    <property type="entry name" value="Peripla_BP_3"/>
    <property type="match status" value="1"/>
</dbReference>
<gene>
    <name evidence="6" type="ORF">Pflav_044060</name>
</gene>
<dbReference type="SUPFAM" id="SSF53822">
    <property type="entry name" value="Periplasmic binding protein-like I"/>
    <property type="match status" value="1"/>
</dbReference>
<dbReference type="RefSeq" id="WP_173037634.1">
    <property type="nucleotide sequence ID" value="NZ_AP022870.1"/>
</dbReference>
<keyword evidence="1" id="KW-0678">Repressor</keyword>
<organism evidence="6 7">
    <name type="scientific">Phytohabitans flavus</name>
    <dbReference type="NCBI Taxonomy" id="1076124"/>
    <lineage>
        <taxon>Bacteria</taxon>
        <taxon>Bacillati</taxon>
        <taxon>Actinomycetota</taxon>
        <taxon>Actinomycetes</taxon>
        <taxon>Micromonosporales</taxon>
        <taxon>Micromonosporaceae</taxon>
    </lineage>
</organism>
<evidence type="ECO:0000256" key="3">
    <source>
        <dbReference type="ARBA" id="ARBA00023125"/>
    </source>
</evidence>
<dbReference type="AlphaFoldDB" id="A0A6F8XVY8"/>
<dbReference type="CDD" id="cd06267">
    <property type="entry name" value="PBP1_LacI_sugar_binding-like"/>
    <property type="match status" value="1"/>
</dbReference>
<dbReference type="KEGG" id="pfla:Pflav_044060"/>
<evidence type="ECO:0000313" key="6">
    <source>
        <dbReference type="EMBL" id="BCB77996.1"/>
    </source>
</evidence>
<proteinExistence type="predicted"/>
<dbReference type="SUPFAM" id="SSF47413">
    <property type="entry name" value="lambda repressor-like DNA-binding domains"/>
    <property type="match status" value="1"/>
</dbReference>
<dbReference type="PROSITE" id="PS50932">
    <property type="entry name" value="HTH_LACI_2"/>
    <property type="match status" value="1"/>
</dbReference>
<dbReference type="Pfam" id="PF00356">
    <property type="entry name" value="LacI"/>
    <property type="match status" value="1"/>
</dbReference>
<evidence type="ECO:0000259" key="5">
    <source>
        <dbReference type="PROSITE" id="PS50932"/>
    </source>
</evidence>
<evidence type="ECO:0000256" key="4">
    <source>
        <dbReference type="ARBA" id="ARBA00023163"/>
    </source>
</evidence>
<keyword evidence="2" id="KW-0805">Transcription regulation</keyword>
<dbReference type="Proteomes" id="UP000502508">
    <property type="component" value="Chromosome"/>
</dbReference>
<dbReference type="InterPro" id="IPR000843">
    <property type="entry name" value="HTH_LacI"/>
</dbReference>
<evidence type="ECO:0000256" key="2">
    <source>
        <dbReference type="ARBA" id="ARBA00023015"/>
    </source>
</evidence>